<accession>A0ABQ8A8X6</accession>
<reference evidence="4 5" key="1">
    <citation type="submission" date="2021-05" db="EMBL/GenBank/DDBJ databases">
        <title>Genome Assembly of Synthetic Allotetraploid Brassica napus Reveals Homoeologous Exchanges between Subgenomes.</title>
        <authorList>
            <person name="Davis J.T."/>
        </authorList>
    </citation>
    <scope>NUCLEOTIDE SEQUENCE [LARGE SCALE GENOMIC DNA]</scope>
    <source>
        <strain evidence="5">cv. Da-Ae</strain>
        <tissue evidence="4">Seedling</tissue>
    </source>
</reference>
<dbReference type="SUPFAM" id="SSF52821">
    <property type="entry name" value="Rhodanese/Cell cycle control phosphatase"/>
    <property type="match status" value="1"/>
</dbReference>
<dbReference type="Pfam" id="PF00581">
    <property type="entry name" value="Rhodanese"/>
    <property type="match status" value="1"/>
</dbReference>
<dbReference type="PANTHER" id="PTHR43629">
    <property type="entry name" value="PEPTIDYL-PROLYL CIS-TRANS ISOMERASE"/>
    <property type="match status" value="1"/>
</dbReference>
<dbReference type="InterPro" id="IPR036873">
    <property type="entry name" value="Rhodanese-like_dom_sf"/>
</dbReference>
<dbReference type="PROSITE" id="PS50198">
    <property type="entry name" value="PPIC_PPIASE_2"/>
    <property type="match status" value="1"/>
</dbReference>
<dbReference type="PANTHER" id="PTHR43629:SF2">
    <property type="entry name" value="RHODANESE-LIKE_PPIC DOMAIN-CONTAINING PROTEIN 12, CHLOROPLASTIC"/>
    <property type="match status" value="1"/>
</dbReference>
<protein>
    <submittedName>
        <fullName evidence="4">Uncharacterized protein</fullName>
    </submittedName>
</protein>
<name>A0ABQ8A8X6_BRANA</name>
<dbReference type="InterPro" id="IPR000297">
    <property type="entry name" value="PPIase_PpiC"/>
</dbReference>
<sequence length="323" mass="35351">MLRVTGSLSAVSSPAAVTFSAALRLSVAHTLALASPPPHPRCLSTFSRSLLGRRISSPGVRPRVPSMYPIRLSGFSALKARGISSSVSLPFLTSSVKDLIFCFFFAASFSSGGSSPSREILVQHVLVKEGDSELFAELQKRILDGEDMSDLAAEYSICPSKKEGGILGWVKLGQMVPEFEEAAFKAEPNHVVRCKTQFGWHLLQVLSEREPVKDIQVEELHSKMQDPVFMEEAQLIDVREPDEIATASLPGFKVFPLRQFGTWAPDITSKLNPEKDTFVLCKVGGRSMQVANWLQSQGFKSVYNVAGGIQAYSLKVDPSIPTY</sequence>
<evidence type="ECO:0000259" key="2">
    <source>
        <dbReference type="PROSITE" id="PS50198"/>
    </source>
</evidence>
<comment type="caution">
    <text evidence="4">The sequence shown here is derived from an EMBL/GenBank/DDBJ whole genome shotgun (WGS) entry which is preliminary data.</text>
</comment>
<keyword evidence="5" id="KW-1185">Reference proteome</keyword>
<keyword evidence="1" id="KW-0697">Rotamase</keyword>
<proteinExistence type="predicted"/>
<keyword evidence="1" id="KW-0413">Isomerase</keyword>
<dbReference type="Gene3D" id="3.40.250.10">
    <property type="entry name" value="Rhodanese-like domain"/>
    <property type="match status" value="1"/>
</dbReference>
<organism evidence="4 5">
    <name type="scientific">Brassica napus</name>
    <name type="common">Rape</name>
    <dbReference type="NCBI Taxonomy" id="3708"/>
    <lineage>
        <taxon>Eukaryota</taxon>
        <taxon>Viridiplantae</taxon>
        <taxon>Streptophyta</taxon>
        <taxon>Embryophyta</taxon>
        <taxon>Tracheophyta</taxon>
        <taxon>Spermatophyta</taxon>
        <taxon>Magnoliopsida</taxon>
        <taxon>eudicotyledons</taxon>
        <taxon>Gunneridae</taxon>
        <taxon>Pentapetalae</taxon>
        <taxon>rosids</taxon>
        <taxon>malvids</taxon>
        <taxon>Brassicales</taxon>
        <taxon>Brassicaceae</taxon>
        <taxon>Brassiceae</taxon>
        <taxon>Brassica</taxon>
    </lineage>
</organism>
<dbReference type="Proteomes" id="UP000824890">
    <property type="component" value="Unassembled WGS sequence"/>
</dbReference>
<dbReference type="InterPro" id="IPR001763">
    <property type="entry name" value="Rhodanese-like_dom"/>
</dbReference>
<gene>
    <name evidence="4" type="ORF">HID58_050934</name>
</gene>
<dbReference type="SUPFAM" id="SSF54534">
    <property type="entry name" value="FKBP-like"/>
    <property type="match status" value="1"/>
</dbReference>
<feature type="domain" description="Rhodanese" evidence="3">
    <location>
        <begin position="229"/>
        <end position="321"/>
    </location>
</feature>
<dbReference type="InterPro" id="IPR052204">
    <property type="entry name" value="PpiC/parvulin_rotamase"/>
</dbReference>
<feature type="domain" description="PpiC" evidence="2">
    <location>
        <begin position="117"/>
        <end position="207"/>
    </location>
</feature>
<dbReference type="EMBL" id="JAGKQM010000013">
    <property type="protein sequence ID" value="KAH0888505.1"/>
    <property type="molecule type" value="Genomic_DNA"/>
</dbReference>
<dbReference type="PROSITE" id="PS50206">
    <property type="entry name" value="RHODANESE_3"/>
    <property type="match status" value="1"/>
</dbReference>
<dbReference type="InterPro" id="IPR046357">
    <property type="entry name" value="PPIase_dom_sf"/>
</dbReference>
<evidence type="ECO:0000256" key="1">
    <source>
        <dbReference type="PROSITE-ProRule" id="PRU00278"/>
    </source>
</evidence>
<dbReference type="Gene3D" id="3.10.50.40">
    <property type="match status" value="1"/>
</dbReference>
<dbReference type="CDD" id="cd01528">
    <property type="entry name" value="RHOD_2"/>
    <property type="match status" value="1"/>
</dbReference>
<evidence type="ECO:0000259" key="3">
    <source>
        <dbReference type="PROSITE" id="PS50206"/>
    </source>
</evidence>
<evidence type="ECO:0000313" key="4">
    <source>
        <dbReference type="EMBL" id="KAH0888505.1"/>
    </source>
</evidence>
<dbReference type="Pfam" id="PF13616">
    <property type="entry name" value="Rotamase_3"/>
    <property type="match status" value="1"/>
</dbReference>
<dbReference type="SMART" id="SM00450">
    <property type="entry name" value="RHOD"/>
    <property type="match status" value="1"/>
</dbReference>
<evidence type="ECO:0000313" key="5">
    <source>
        <dbReference type="Proteomes" id="UP000824890"/>
    </source>
</evidence>